<organism evidence="1 2">
    <name type="scientific">Mycetomoellerius zeteki</name>
    <dbReference type="NCBI Taxonomy" id="64791"/>
    <lineage>
        <taxon>Eukaryota</taxon>
        <taxon>Metazoa</taxon>
        <taxon>Ecdysozoa</taxon>
        <taxon>Arthropoda</taxon>
        <taxon>Hexapoda</taxon>
        <taxon>Insecta</taxon>
        <taxon>Pterygota</taxon>
        <taxon>Neoptera</taxon>
        <taxon>Endopterygota</taxon>
        <taxon>Hymenoptera</taxon>
        <taxon>Apocrita</taxon>
        <taxon>Aculeata</taxon>
        <taxon>Formicoidea</taxon>
        <taxon>Formicidae</taxon>
        <taxon>Myrmicinae</taxon>
        <taxon>Mycetomoellerius</taxon>
    </lineage>
</organism>
<dbReference type="Gene3D" id="3.60.10.10">
    <property type="entry name" value="Endonuclease/exonuclease/phosphatase"/>
    <property type="match status" value="1"/>
</dbReference>
<dbReference type="Proteomes" id="UP000075809">
    <property type="component" value="Unassembled WGS sequence"/>
</dbReference>
<dbReference type="STRING" id="64791.A0A151WI31"/>
<sequence>MYQVIACLQLDDAESRSTGGVALYVWDDIKYDIILTRKLVSNCWYIAIEVKEKLHKGVIMVVYHLPSASHDDFITFMEDIVEELIIEKYIVLGDLNIDFMIEDSFYTKKLQSIMLS</sequence>
<dbReference type="AlphaFoldDB" id="A0A151WI31"/>
<proteinExistence type="predicted"/>
<name>A0A151WI31_9HYME</name>
<evidence type="ECO:0000313" key="1">
    <source>
        <dbReference type="EMBL" id="KYQ47492.1"/>
    </source>
</evidence>
<dbReference type="EMBL" id="KQ983097">
    <property type="protein sequence ID" value="KYQ47492.1"/>
    <property type="molecule type" value="Genomic_DNA"/>
</dbReference>
<keyword evidence="2" id="KW-1185">Reference proteome</keyword>
<gene>
    <name evidence="1" type="ORF">ALC60_13471</name>
</gene>
<protein>
    <recommendedName>
        <fullName evidence="3">Endonuclease/exonuclease/phosphatase domain-containing protein</fullName>
    </recommendedName>
</protein>
<evidence type="ECO:0008006" key="3">
    <source>
        <dbReference type="Google" id="ProtNLM"/>
    </source>
</evidence>
<accession>A0A151WI31</accession>
<reference evidence="1 2" key="1">
    <citation type="submission" date="2015-09" db="EMBL/GenBank/DDBJ databases">
        <title>Trachymyrmex zeteki WGS genome.</title>
        <authorList>
            <person name="Nygaard S."/>
            <person name="Hu H."/>
            <person name="Boomsma J."/>
            <person name="Zhang G."/>
        </authorList>
    </citation>
    <scope>NUCLEOTIDE SEQUENCE [LARGE SCALE GENOMIC DNA]</scope>
    <source>
        <strain evidence="1">Tzet28-1</strain>
        <tissue evidence="1">Whole body</tissue>
    </source>
</reference>
<dbReference type="InterPro" id="IPR036691">
    <property type="entry name" value="Endo/exonu/phosph_ase_sf"/>
</dbReference>
<dbReference type="SUPFAM" id="SSF56219">
    <property type="entry name" value="DNase I-like"/>
    <property type="match status" value="1"/>
</dbReference>
<evidence type="ECO:0000313" key="2">
    <source>
        <dbReference type="Proteomes" id="UP000075809"/>
    </source>
</evidence>